<gene>
    <name evidence="2" type="ORF">c0_g1_i1</name>
</gene>
<protein>
    <submittedName>
        <fullName evidence="2">Uncharacterized protein</fullName>
    </submittedName>
</protein>
<proteinExistence type="predicted"/>
<feature type="non-terminal residue" evidence="2">
    <location>
        <position position="1"/>
    </location>
</feature>
<evidence type="ECO:0000256" key="1">
    <source>
        <dbReference type="SAM" id="MobiDB-lite"/>
    </source>
</evidence>
<sequence>VSLKSVSGIATVVEIAAYVAASVFNEGSTAFLTFMQDLGINSGPSAHEWARSSDFYRISKTDERAARETKEGRVLRRQEQKDVSDNLDDSNVLYGPGIGDEMHVFYLKIQIQIKIS</sequence>
<organism evidence="2">
    <name type="scientific">Bactrocera latifrons</name>
    <name type="common">Malaysian fruit fly</name>
    <name type="synonym">Chaetodacus latifrons</name>
    <dbReference type="NCBI Taxonomy" id="174628"/>
    <lineage>
        <taxon>Eukaryota</taxon>
        <taxon>Metazoa</taxon>
        <taxon>Ecdysozoa</taxon>
        <taxon>Arthropoda</taxon>
        <taxon>Hexapoda</taxon>
        <taxon>Insecta</taxon>
        <taxon>Pterygota</taxon>
        <taxon>Neoptera</taxon>
        <taxon>Endopterygota</taxon>
        <taxon>Diptera</taxon>
        <taxon>Brachycera</taxon>
        <taxon>Muscomorpha</taxon>
        <taxon>Tephritoidea</taxon>
        <taxon>Tephritidae</taxon>
        <taxon>Bactrocera</taxon>
        <taxon>Bactrocera</taxon>
    </lineage>
</organism>
<feature type="compositionally biased region" description="Basic and acidic residues" evidence="1">
    <location>
        <begin position="67"/>
        <end position="84"/>
    </location>
</feature>
<name>A0A0K8U6X0_BACLA</name>
<dbReference type="EMBL" id="GDHF01030013">
    <property type="protein sequence ID" value="JAI22301.1"/>
    <property type="molecule type" value="Transcribed_RNA"/>
</dbReference>
<evidence type="ECO:0000313" key="2">
    <source>
        <dbReference type="EMBL" id="JAI22301.1"/>
    </source>
</evidence>
<accession>A0A0K8U6X0</accession>
<reference evidence="2" key="1">
    <citation type="submission" date="2015-06" db="EMBL/GenBank/DDBJ databases">
        <authorList>
            <person name="Hoefler B.C."/>
            <person name="Straight P.D."/>
        </authorList>
    </citation>
    <scope>NUCLEOTIDE SEQUENCE</scope>
</reference>
<dbReference type="AlphaFoldDB" id="A0A0K8U6X0"/>
<feature type="region of interest" description="Disordered" evidence="1">
    <location>
        <begin position="67"/>
        <end position="90"/>
    </location>
</feature>